<accession>A0ABX2F2C0</accession>
<gene>
    <name evidence="6" type="ORF">GC106_26900</name>
</gene>
<dbReference type="InterPro" id="IPR045087">
    <property type="entry name" value="Cu-oxidase_fam"/>
</dbReference>
<dbReference type="InterPro" id="IPR011707">
    <property type="entry name" value="Cu-oxidase-like_N"/>
</dbReference>
<dbReference type="PROSITE" id="PS00080">
    <property type="entry name" value="MULTICOPPER_OXIDASE2"/>
    <property type="match status" value="1"/>
</dbReference>
<dbReference type="Gene3D" id="2.60.40.420">
    <property type="entry name" value="Cupredoxins - blue copper proteins"/>
    <property type="match status" value="2"/>
</dbReference>
<keyword evidence="2" id="KW-0560">Oxidoreductase</keyword>
<feature type="region of interest" description="Disordered" evidence="3">
    <location>
        <begin position="332"/>
        <end position="352"/>
    </location>
</feature>
<evidence type="ECO:0000313" key="6">
    <source>
        <dbReference type="EMBL" id="NRN65479.1"/>
    </source>
</evidence>
<dbReference type="RefSeq" id="WP_173129533.1">
    <property type="nucleotide sequence ID" value="NZ_JAAATY010000006.1"/>
</dbReference>
<feature type="domain" description="Plastocyanin-like" evidence="5">
    <location>
        <begin position="77"/>
        <end position="187"/>
    </location>
</feature>
<dbReference type="Pfam" id="PF07731">
    <property type="entry name" value="Cu-oxidase_2"/>
    <property type="match status" value="1"/>
</dbReference>
<name>A0ABX2F2C0_9PSEU</name>
<protein>
    <submittedName>
        <fullName evidence="6">Multicopper oxidase</fullName>
    </submittedName>
</protein>
<evidence type="ECO:0000313" key="7">
    <source>
        <dbReference type="Proteomes" id="UP000763557"/>
    </source>
</evidence>
<dbReference type="EMBL" id="JAAATY010000006">
    <property type="protein sequence ID" value="NRN65479.1"/>
    <property type="molecule type" value="Genomic_DNA"/>
</dbReference>
<dbReference type="InterPro" id="IPR011706">
    <property type="entry name" value="Cu-oxidase_C"/>
</dbReference>
<feature type="domain" description="Plastocyanin-like" evidence="4">
    <location>
        <begin position="206"/>
        <end position="312"/>
    </location>
</feature>
<dbReference type="PANTHER" id="PTHR11709:SF486">
    <property type="entry name" value="MULTICOPPER OXIDASE"/>
    <property type="match status" value="1"/>
</dbReference>
<evidence type="ECO:0000256" key="3">
    <source>
        <dbReference type="SAM" id="MobiDB-lite"/>
    </source>
</evidence>
<evidence type="ECO:0000256" key="2">
    <source>
        <dbReference type="ARBA" id="ARBA00023002"/>
    </source>
</evidence>
<reference evidence="6 7" key="1">
    <citation type="submission" date="2020-01" db="EMBL/GenBank/DDBJ databases">
        <title>Kibdelosporangium persica a novel Actinomycetes from a hot desert in Iran.</title>
        <authorList>
            <person name="Safaei N."/>
            <person name="Zaburannyi N."/>
            <person name="Mueller R."/>
            <person name="Wink J."/>
        </authorList>
    </citation>
    <scope>NUCLEOTIDE SEQUENCE [LARGE SCALE GENOMIC DNA]</scope>
    <source>
        <strain evidence="6 7">4NS15</strain>
    </source>
</reference>
<keyword evidence="1" id="KW-0479">Metal-binding</keyword>
<dbReference type="InterPro" id="IPR002355">
    <property type="entry name" value="Cu_oxidase_Cu_BS"/>
</dbReference>
<evidence type="ECO:0000256" key="1">
    <source>
        <dbReference type="ARBA" id="ARBA00022723"/>
    </source>
</evidence>
<keyword evidence="7" id="KW-1185">Reference proteome</keyword>
<evidence type="ECO:0000259" key="4">
    <source>
        <dbReference type="Pfam" id="PF07731"/>
    </source>
</evidence>
<dbReference type="InterPro" id="IPR006311">
    <property type="entry name" value="TAT_signal"/>
</dbReference>
<organism evidence="6 7">
    <name type="scientific">Kibdelosporangium persicum</name>
    <dbReference type="NCBI Taxonomy" id="2698649"/>
    <lineage>
        <taxon>Bacteria</taxon>
        <taxon>Bacillati</taxon>
        <taxon>Actinomycetota</taxon>
        <taxon>Actinomycetes</taxon>
        <taxon>Pseudonocardiales</taxon>
        <taxon>Pseudonocardiaceae</taxon>
        <taxon>Kibdelosporangium</taxon>
    </lineage>
</organism>
<comment type="caution">
    <text evidence="6">The sequence shown here is derived from an EMBL/GenBank/DDBJ whole genome shotgun (WGS) entry which is preliminary data.</text>
</comment>
<feature type="compositionally biased region" description="Basic and acidic residues" evidence="3">
    <location>
        <begin position="342"/>
        <end position="352"/>
    </location>
</feature>
<dbReference type="Proteomes" id="UP000763557">
    <property type="component" value="Unassembled WGS sequence"/>
</dbReference>
<dbReference type="SUPFAM" id="SSF49503">
    <property type="entry name" value="Cupredoxins"/>
    <property type="match status" value="2"/>
</dbReference>
<dbReference type="Pfam" id="PF07732">
    <property type="entry name" value="Cu-oxidase_3"/>
    <property type="match status" value="1"/>
</dbReference>
<dbReference type="PANTHER" id="PTHR11709">
    <property type="entry name" value="MULTI-COPPER OXIDASE"/>
    <property type="match status" value="1"/>
</dbReference>
<sequence length="352" mass="37783">MDKHAQTGWLQNLVNRRSVLATATVGLAVPAAMTLGAAAPGGSTAQAQTGVVKKITMYVEDLPNGLLGYGLEPGKASIPGPLLEIYEGDTLEITLVNKTDERVSIHPHGVDYSVESDGSPLNASFNGPNETRVYTWRSREMASTGHGRLYTPGSAGYWHYHDHANGTDHGTGGLARGLYGGLIVRRRGDVLPDRTFVAVLNDQFINHKKAPDTPMFEANLGQRVEWLAIAHGTSLHTFHLHAHRWADNRTGYLEGPADPSPIIDIKDLNPGSSFGFQVIAGQGVGPGAWMYHCHVQSHSDTGMAGIFLVRNADGSMPPGAQEAIDRFHGHVHASAPSAADTPRTDESHAHHN</sequence>
<dbReference type="InterPro" id="IPR008972">
    <property type="entry name" value="Cupredoxin"/>
</dbReference>
<proteinExistence type="predicted"/>
<evidence type="ECO:0000259" key="5">
    <source>
        <dbReference type="Pfam" id="PF07732"/>
    </source>
</evidence>
<dbReference type="PROSITE" id="PS51318">
    <property type="entry name" value="TAT"/>
    <property type="match status" value="1"/>
</dbReference>